<evidence type="ECO:0000313" key="2">
    <source>
        <dbReference type="Proteomes" id="UP001177021"/>
    </source>
</evidence>
<organism evidence="1 2">
    <name type="scientific">Trifolium pratense</name>
    <name type="common">Red clover</name>
    <dbReference type="NCBI Taxonomy" id="57577"/>
    <lineage>
        <taxon>Eukaryota</taxon>
        <taxon>Viridiplantae</taxon>
        <taxon>Streptophyta</taxon>
        <taxon>Embryophyta</taxon>
        <taxon>Tracheophyta</taxon>
        <taxon>Spermatophyta</taxon>
        <taxon>Magnoliopsida</taxon>
        <taxon>eudicotyledons</taxon>
        <taxon>Gunneridae</taxon>
        <taxon>Pentapetalae</taxon>
        <taxon>rosids</taxon>
        <taxon>fabids</taxon>
        <taxon>Fabales</taxon>
        <taxon>Fabaceae</taxon>
        <taxon>Papilionoideae</taxon>
        <taxon>50 kb inversion clade</taxon>
        <taxon>NPAAA clade</taxon>
        <taxon>Hologalegina</taxon>
        <taxon>IRL clade</taxon>
        <taxon>Trifolieae</taxon>
        <taxon>Trifolium</taxon>
    </lineage>
</organism>
<reference evidence="1" key="1">
    <citation type="submission" date="2023-10" db="EMBL/GenBank/DDBJ databases">
        <authorList>
            <person name="Rodriguez Cubillos JULIANA M."/>
            <person name="De Vega J."/>
        </authorList>
    </citation>
    <scope>NUCLEOTIDE SEQUENCE</scope>
</reference>
<sequence>MVASRRFHSCRDLSSAIRAPPFRNGVCPLPCGGSSPMNVSFSSFFFIPVNSTSLVFPFHVPPPISIVVSLLSVNKHAVVLSNLNLTFLTNHFELYGHGRRPEPPPPEDAEEDKCDVRYAMERDDGRRSWSSEIRADVHRPGGRMDSRWLHEEGRGRADTFTRSQSRGSALNSSHSSQSHSERPSAHAIDRESEPGVNSVVLHDNNDIISTPSMVANRRNSVVPIEPGVIRNVDTPLLALSARSNLRESRQVTPLLTEVVHPEQMETHMEKKRKRAEVITLAATDEQLNQHFFIDRTDEWNICSQMLSPGKLDNVIVFSKKLALYLFLQ</sequence>
<proteinExistence type="predicted"/>
<comment type="caution">
    <text evidence="1">The sequence shown here is derived from an EMBL/GenBank/DDBJ whole genome shotgun (WGS) entry which is preliminary data.</text>
</comment>
<dbReference type="EMBL" id="CASHSV030000409">
    <property type="protein sequence ID" value="CAJ2662054.1"/>
    <property type="molecule type" value="Genomic_DNA"/>
</dbReference>
<accession>A0ACB0L1M7</accession>
<evidence type="ECO:0000313" key="1">
    <source>
        <dbReference type="EMBL" id="CAJ2662054.1"/>
    </source>
</evidence>
<gene>
    <name evidence="1" type="ORF">MILVUS5_LOCUS27675</name>
</gene>
<name>A0ACB0L1M7_TRIPR</name>
<protein>
    <submittedName>
        <fullName evidence="1">Uncharacterized protein</fullName>
    </submittedName>
</protein>
<dbReference type="Proteomes" id="UP001177021">
    <property type="component" value="Unassembled WGS sequence"/>
</dbReference>
<keyword evidence="2" id="KW-1185">Reference proteome</keyword>